<dbReference type="InterPro" id="IPR015323">
    <property type="entry name" value="FlavoCytC_S_DH_flav-bd"/>
</dbReference>
<organism evidence="6 7">
    <name type="scientific">Denitromonas halophila</name>
    <dbReference type="NCBI Taxonomy" id="1629404"/>
    <lineage>
        <taxon>Bacteria</taxon>
        <taxon>Pseudomonadati</taxon>
        <taxon>Pseudomonadota</taxon>
        <taxon>Betaproteobacteria</taxon>
        <taxon>Rhodocyclales</taxon>
        <taxon>Zoogloeaceae</taxon>
        <taxon>Denitromonas</taxon>
    </lineage>
</organism>
<dbReference type="InterPro" id="IPR006311">
    <property type="entry name" value="TAT_signal"/>
</dbReference>
<dbReference type="PROSITE" id="PS51318">
    <property type="entry name" value="TAT"/>
    <property type="match status" value="1"/>
</dbReference>
<gene>
    <name evidence="6" type="ORF">FHP91_01880</name>
</gene>
<keyword evidence="2" id="KW-0274">FAD</keyword>
<keyword evidence="1" id="KW-0285">Flavoprotein</keyword>
<dbReference type="InterPro" id="IPR037092">
    <property type="entry name" value="FlavoCytC_S_DH_flav-bd_sf"/>
</dbReference>
<dbReference type="Pfam" id="PF07992">
    <property type="entry name" value="Pyr_redox_2"/>
    <property type="match status" value="1"/>
</dbReference>
<feature type="domain" description="Sulfide dehydrogenase [flavocytochrome c] flavoprotein chain central" evidence="5">
    <location>
        <begin position="161"/>
        <end position="274"/>
    </location>
</feature>
<dbReference type="RefSeq" id="WP_144307989.1">
    <property type="nucleotide sequence ID" value="NZ_VMNK01000002.1"/>
</dbReference>
<dbReference type="PANTHER" id="PTHR43755:SF1">
    <property type="entry name" value="FAD-DEPENDENT PYRIDINE NUCLEOTIDE-DISULPHIDE OXIDOREDUCTASE"/>
    <property type="match status" value="1"/>
</dbReference>
<dbReference type="SUPFAM" id="SSF55424">
    <property type="entry name" value="FAD/NAD-linked reductases, dimerisation (C-terminal) domain"/>
    <property type="match status" value="1"/>
</dbReference>
<keyword evidence="7" id="KW-1185">Reference proteome</keyword>
<feature type="domain" description="Flavocytochrome c sulphide dehydrogenase flavin-binding" evidence="4">
    <location>
        <begin position="353"/>
        <end position="418"/>
    </location>
</feature>
<evidence type="ECO:0000256" key="2">
    <source>
        <dbReference type="ARBA" id="ARBA00022827"/>
    </source>
</evidence>
<reference evidence="6 7" key="1">
    <citation type="submission" date="2019-07" db="EMBL/GenBank/DDBJ databases">
        <title>The pathways for chlorine oxyanion respiration interact through the shared metabolite chlorate.</title>
        <authorList>
            <person name="Barnum T.P."/>
            <person name="Cheng Y."/>
            <person name="Hill K.A."/>
            <person name="Lucas L.N."/>
            <person name="Carlson H.K."/>
            <person name="Coates J.D."/>
        </authorList>
    </citation>
    <scope>NUCLEOTIDE SEQUENCE [LARGE SCALE GENOMIC DNA]</scope>
    <source>
        <strain evidence="6 7">SFB-3</strain>
    </source>
</reference>
<dbReference type="Pfam" id="PF21706">
    <property type="entry name" value="FCSD_central"/>
    <property type="match status" value="1"/>
</dbReference>
<evidence type="ECO:0000259" key="5">
    <source>
        <dbReference type="Pfam" id="PF21706"/>
    </source>
</evidence>
<dbReference type="Gene3D" id="3.90.760.10">
    <property type="entry name" value="Flavocytochrome c sulphide dehydrogenase, flavin-binding domain"/>
    <property type="match status" value="1"/>
</dbReference>
<dbReference type="GO" id="GO:0050660">
    <property type="term" value="F:flavin adenine dinucleotide binding"/>
    <property type="evidence" value="ECO:0007669"/>
    <property type="project" value="InterPro"/>
</dbReference>
<dbReference type="OrthoDB" id="9802771at2"/>
<evidence type="ECO:0000259" key="4">
    <source>
        <dbReference type="Pfam" id="PF09242"/>
    </source>
</evidence>
<dbReference type="AlphaFoldDB" id="A0A557R2V0"/>
<dbReference type="InterPro" id="IPR049386">
    <property type="entry name" value="FCSD_central"/>
</dbReference>
<evidence type="ECO:0000256" key="1">
    <source>
        <dbReference type="ARBA" id="ARBA00022630"/>
    </source>
</evidence>
<dbReference type="Gene3D" id="3.50.50.60">
    <property type="entry name" value="FAD/NAD(P)-binding domain"/>
    <property type="match status" value="2"/>
</dbReference>
<accession>A0A557R2V0</accession>
<evidence type="ECO:0000313" key="6">
    <source>
        <dbReference type="EMBL" id="TVO59485.1"/>
    </source>
</evidence>
<dbReference type="Pfam" id="PF09242">
    <property type="entry name" value="FCSD-flav_bind"/>
    <property type="match status" value="1"/>
</dbReference>
<comment type="caution">
    <text evidence="6">The sequence shown here is derived from an EMBL/GenBank/DDBJ whole genome shotgun (WGS) entry which is preliminary data.</text>
</comment>
<dbReference type="SUPFAM" id="SSF51905">
    <property type="entry name" value="FAD/NAD(P)-binding domain"/>
    <property type="match status" value="2"/>
</dbReference>
<protein>
    <submittedName>
        <fullName evidence="6">Flavocytochrome C</fullName>
    </submittedName>
</protein>
<dbReference type="InterPro" id="IPR016156">
    <property type="entry name" value="FAD/NAD-linked_Rdtase_dimer_sf"/>
</dbReference>
<dbReference type="PROSITE" id="PS51257">
    <property type="entry name" value="PROKAR_LIPOPROTEIN"/>
    <property type="match status" value="1"/>
</dbReference>
<dbReference type="PANTHER" id="PTHR43755">
    <property type="match status" value="1"/>
</dbReference>
<dbReference type="InterPro" id="IPR023753">
    <property type="entry name" value="FAD/NAD-binding_dom"/>
</dbReference>
<dbReference type="Proteomes" id="UP000319502">
    <property type="component" value="Unassembled WGS sequence"/>
</dbReference>
<dbReference type="GO" id="GO:0016491">
    <property type="term" value="F:oxidoreductase activity"/>
    <property type="evidence" value="ECO:0007669"/>
    <property type="project" value="InterPro"/>
</dbReference>
<proteinExistence type="predicted"/>
<feature type="domain" description="FAD/NAD(P)-binding" evidence="3">
    <location>
        <begin position="30"/>
        <end position="144"/>
    </location>
</feature>
<dbReference type="InterPro" id="IPR052541">
    <property type="entry name" value="SQRD"/>
</dbReference>
<dbReference type="EMBL" id="VMNK01000002">
    <property type="protein sequence ID" value="TVO59485.1"/>
    <property type="molecule type" value="Genomic_DNA"/>
</dbReference>
<dbReference type="InterPro" id="IPR036188">
    <property type="entry name" value="FAD/NAD-bd_sf"/>
</dbReference>
<evidence type="ECO:0000313" key="7">
    <source>
        <dbReference type="Proteomes" id="UP000319502"/>
    </source>
</evidence>
<evidence type="ECO:0000259" key="3">
    <source>
        <dbReference type="Pfam" id="PF07992"/>
    </source>
</evidence>
<sequence length="419" mass="45190">MTNRRHFLAAVGAAALAGCAQIGKSARSAHVVVVGGGFGGATAAKYLRLWSNGQVRVTLIERNAQFVSCPMSNLVIGGMETMAQITHDYAGLRDHHGVRVVQDTVTAIDPATRELRLASGERLHYDRLLLSPGIDFMPERIEGLAGHEDEIPHAWKAGPQTTLLQRQLAAMPDGGVFAIHIPKAPFRCPPGPYERASLVADYCRRHKPRAKVLVLDANADIQSKKGLFLAAWGDRYRGLIEYRPNNQLLGVDARSRTAKLEFDDIKADVLNVIPPQRAGKVVELIGSRLVNDRWVSVNWLSTEVSDVPNVHVIGDATLSAPRMPKSGTMANQQAKVAAAAILHLLADLPPNASPVVMNTCYSYVGGDSAMHVASVHRFDTAEHTFLPVEGAGGLSAVASPAEATAAQAWAHNIWADMLR</sequence>
<name>A0A557R2V0_9RHOO</name>